<dbReference type="EMBL" id="CADCXU010032609">
    <property type="protein sequence ID" value="CAB0018327.1"/>
    <property type="molecule type" value="Genomic_DNA"/>
</dbReference>
<sequence length="57" mass="6608">IEQLEQAQEVVPYYYVREIPNKPPPPYTPPKPSPPTMEETVSRVLRGNDPHHDVEKN</sequence>
<protein>
    <submittedName>
        <fullName evidence="3">Uncharacterized protein</fullName>
    </submittedName>
</protein>
<evidence type="ECO:0000313" key="4">
    <source>
        <dbReference type="Proteomes" id="UP000479000"/>
    </source>
</evidence>
<keyword evidence="4" id="KW-1185">Reference proteome</keyword>
<evidence type="ECO:0000313" key="3">
    <source>
        <dbReference type="EMBL" id="CAB0018327.1"/>
    </source>
</evidence>
<proteinExistence type="predicted"/>
<feature type="non-terminal residue" evidence="3">
    <location>
        <position position="1"/>
    </location>
</feature>
<name>A0A6H5HTN5_9HEMI</name>
<evidence type="ECO:0000256" key="1">
    <source>
        <dbReference type="SAM" id="MobiDB-lite"/>
    </source>
</evidence>
<feature type="region of interest" description="Disordered" evidence="1">
    <location>
        <begin position="19"/>
        <end position="40"/>
    </location>
</feature>
<dbReference type="EMBL" id="CADCXU010024384">
    <property type="protein sequence ID" value="CAB0011875.1"/>
    <property type="molecule type" value="Genomic_DNA"/>
</dbReference>
<organism evidence="3 4">
    <name type="scientific">Nesidiocoris tenuis</name>
    <dbReference type="NCBI Taxonomy" id="355587"/>
    <lineage>
        <taxon>Eukaryota</taxon>
        <taxon>Metazoa</taxon>
        <taxon>Ecdysozoa</taxon>
        <taxon>Arthropoda</taxon>
        <taxon>Hexapoda</taxon>
        <taxon>Insecta</taxon>
        <taxon>Pterygota</taxon>
        <taxon>Neoptera</taxon>
        <taxon>Paraneoptera</taxon>
        <taxon>Hemiptera</taxon>
        <taxon>Heteroptera</taxon>
        <taxon>Panheteroptera</taxon>
        <taxon>Cimicomorpha</taxon>
        <taxon>Miridae</taxon>
        <taxon>Dicyphina</taxon>
        <taxon>Nesidiocoris</taxon>
    </lineage>
</organism>
<evidence type="ECO:0000313" key="2">
    <source>
        <dbReference type="EMBL" id="CAB0011875.1"/>
    </source>
</evidence>
<feature type="compositionally biased region" description="Pro residues" evidence="1">
    <location>
        <begin position="21"/>
        <end position="35"/>
    </location>
</feature>
<accession>A0A6H5HTN5</accession>
<dbReference type="Proteomes" id="UP000479000">
    <property type="component" value="Unassembled WGS sequence"/>
</dbReference>
<dbReference type="AlphaFoldDB" id="A0A6H5HTN5"/>
<gene>
    <name evidence="2" type="ORF">NTEN_LOCUS16742</name>
    <name evidence="3" type="ORF">NTEN_LOCUS22236</name>
</gene>
<reference evidence="3 4" key="1">
    <citation type="submission" date="2020-02" db="EMBL/GenBank/DDBJ databases">
        <authorList>
            <person name="Ferguson B K."/>
        </authorList>
    </citation>
    <scope>NUCLEOTIDE SEQUENCE [LARGE SCALE GENOMIC DNA]</scope>
</reference>